<evidence type="ECO:0000313" key="15">
    <source>
        <dbReference type="EMBL" id="NYZ67472.1"/>
    </source>
</evidence>
<keyword evidence="4" id="KW-1003">Cell membrane</keyword>
<dbReference type="Proteomes" id="UP000569732">
    <property type="component" value="Unassembled WGS sequence"/>
</dbReference>
<evidence type="ECO:0000256" key="3">
    <source>
        <dbReference type="ARBA" id="ARBA00022448"/>
    </source>
</evidence>
<evidence type="ECO:0000256" key="2">
    <source>
        <dbReference type="ARBA" id="ARBA00004651"/>
    </source>
</evidence>
<feature type="transmembrane region" description="Helical" evidence="13">
    <location>
        <begin position="21"/>
        <end position="41"/>
    </location>
</feature>
<evidence type="ECO:0000256" key="9">
    <source>
        <dbReference type="ARBA" id="ARBA00022989"/>
    </source>
</evidence>
<evidence type="ECO:0000256" key="12">
    <source>
        <dbReference type="ARBA" id="ARBA00037975"/>
    </source>
</evidence>
<protein>
    <submittedName>
        <fullName evidence="15">Cytochrome b</fullName>
    </submittedName>
</protein>
<keyword evidence="10" id="KW-0408">Iron</keyword>
<feature type="transmembrane region" description="Helical" evidence="13">
    <location>
        <begin position="150"/>
        <end position="171"/>
    </location>
</feature>
<dbReference type="GO" id="GO:0022904">
    <property type="term" value="P:respiratory electron transport chain"/>
    <property type="evidence" value="ECO:0007669"/>
    <property type="project" value="InterPro"/>
</dbReference>
<dbReference type="GO" id="GO:0005886">
    <property type="term" value="C:plasma membrane"/>
    <property type="evidence" value="ECO:0007669"/>
    <property type="project" value="UniProtKB-SubCell"/>
</dbReference>
<dbReference type="EMBL" id="JACCKB010000025">
    <property type="protein sequence ID" value="NYZ67472.1"/>
    <property type="molecule type" value="Genomic_DNA"/>
</dbReference>
<keyword evidence="5" id="KW-0349">Heme</keyword>
<comment type="similarity">
    <text evidence="12">Belongs to the cytochrome b561 family.</text>
</comment>
<dbReference type="InterPro" id="IPR016174">
    <property type="entry name" value="Di-haem_cyt_TM"/>
</dbReference>
<sequence>MPSSNQLAQGADKLSKTTISLHWIVAIIMIFLLASGVYMTYFEDFNWYSWHKSVGVLALLMAMARVVWRIKEGFPKALNNKQVVMNKLAKLAHFVLLICTIIMPVSGVISSAAGGYGVPFFGFSLFDSVAPTERPINGLLAGVAHEVHYIAGYFMIAILALHILGACWHQLVKKDNTLYRMVGAK</sequence>
<keyword evidence="7" id="KW-0479">Metal-binding</keyword>
<keyword evidence="8" id="KW-0249">Electron transport</keyword>
<dbReference type="SUPFAM" id="SSF81342">
    <property type="entry name" value="Transmembrane di-heme cytochromes"/>
    <property type="match status" value="1"/>
</dbReference>
<feature type="transmembrane region" description="Helical" evidence="13">
    <location>
        <begin position="91"/>
        <end position="116"/>
    </location>
</feature>
<name>A0A853I710_9GAMM</name>
<evidence type="ECO:0000259" key="14">
    <source>
        <dbReference type="Pfam" id="PF01292"/>
    </source>
</evidence>
<dbReference type="PANTHER" id="PTHR30529">
    <property type="entry name" value="CYTOCHROME B561"/>
    <property type="match status" value="1"/>
</dbReference>
<dbReference type="RefSeq" id="WP_180569494.1">
    <property type="nucleotide sequence ID" value="NZ_JACCKB010000025.1"/>
</dbReference>
<evidence type="ECO:0000313" key="16">
    <source>
        <dbReference type="Proteomes" id="UP000569732"/>
    </source>
</evidence>
<evidence type="ECO:0000256" key="6">
    <source>
        <dbReference type="ARBA" id="ARBA00022692"/>
    </source>
</evidence>
<keyword evidence="9 13" id="KW-1133">Transmembrane helix</keyword>
<dbReference type="AlphaFoldDB" id="A0A853I710"/>
<accession>A0A853I710</accession>
<dbReference type="GO" id="GO:0020037">
    <property type="term" value="F:heme binding"/>
    <property type="evidence" value="ECO:0007669"/>
    <property type="project" value="TreeGrafter"/>
</dbReference>
<evidence type="ECO:0000256" key="1">
    <source>
        <dbReference type="ARBA" id="ARBA00001970"/>
    </source>
</evidence>
<keyword evidence="16" id="KW-1185">Reference proteome</keyword>
<comment type="cofactor">
    <cofactor evidence="1">
        <name>heme b</name>
        <dbReference type="ChEBI" id="CHEBI:60344"/>
    </cofactor>
</comment>
<dbReference type="GO" id="GO:0009055">
    <property type="term" value="F:electron transfer activity"/>
    <property type="evidence" value="ECO:0007669"/>
    <property type="project" value="InterPro"/>
</dbReference>
<evidence type="ECO:0000256" key="7">
    <source>
        <dbReference type="ARBA" id="ARBA00022723"/>
    </source>
</evidence>
<feature type="domain" description="Cytochrome b561 bacterial/Ni-hydrogenase" evidence="14">
    <location>
        <begin position="15"/>
        <end position="183"/>
    </location>
</feature>
<evidence type="ECO:0000256" key="8">
    <source>
        <dbReference type="ARBA" id="ARBA00022982"/>
    </source>
</evidence>
<proteinExistence type="inferred from homology"/>
<comment type="subcellular location">
    <subcellularLocation>
        <location evidence="2">Cell membrane</location>
        <topology evidence="2">Multi-pass membrane protein</topology>
    </subcellularLocation>
</comment>
<reference evidence="15 16" key="1">
    <citation type="submission" date="2020-07" db="EMBL/GenBank/DDBJ databases">
        <title>Endozoicomonas sp. nov., isolated from sediment.</title>
        <authorList>
            <person name="Gu T."/>
        </authorList>
    </citation>
    <scope>NUCLEOTIDE SEQUENCE [LARGE SCALE GENOMIC DNA]</scope>
    <source>
        <strain evidence="15 16">SM1973</strain>
    </source>
</reference>
<dbReference type="InterPro" id="IPR052168">
    <property type="entry name" value="Cytochrome_b561_oxidase"/>
</dbReference>
<keyword evidence="11 13" id="KW-0472">Membrane</keyword>
<keyword evidence="3" id="KW-0813">Transport</keyword>
<dbReference type="InterPro" id="IPR011577">
    <property type="entry name" value="Cyt_b561_bac/Ni-Hgenase"/>
</dbReference>
<comment type="caution">
    <text evidence="15">The sequence shown here is derived from an EMBL/GenBank/DDBJ whole genome shotgun (WGS) entry which is preliminary data.</text>
</comment>
<dbReference type="PANTHER" id="PTHR30529:SF7">
    <property type="entry name" value="CYTOCHROME B561 BACTERIAL_NI-HYDROGENASE DOMAIN-CONTAINING PROTEIN"/>
    <property type="match status" value="1"/>
</dbReference>
<feature type="transmembrane region" description="Helical" evidence="13">
    <location>
        <begin position="53"/>
        <end position="70"/>
    </location>
</feature>
<evidence type="ECO:0000256" key="10">
    <source>
        <dbReference type="ARBA" id="ARBA00023004"/>
    </source>
</evidence>
<dbReference type="Pfam" id="PF01292">
    <property type="entry name" value="Ni_hydr_CYTB"/>
    <property type="match status" value="1"/>
</dbReference>
<evidence type="ECO:0000256" key="13">
    <source>
        <dbReference type="SAM" id="Phobius"/>
    </source>
</evidence>
<keyword evidence="6 13" id="KW-0812">Transmembrane</keyword>
<dbReference type="GO" id="GO:0046872">
    <property type="term" value="F:metal ion binding"/>
    <property type="evidence" value="ECO:0007669"/>
    <property type="project" value="UniProtKB-KW"/>
</dbReference>
<gene>
    <name evidence="15" type="ORF">H0A36_15755</name>
</gene>
<dbReference type="Gene3D" id="1.20.950.20">
    <property type="entry name" value="Transmembrane di-heme cytochromes, Chain C"/>
    <property type="match status" value="1"/>
</dbReference>
<evidence type="ECO:0000256" key="5">
    <source>
        <dbReference type="ARBA" id="ARBA00022617"/>
    </source>
</evidence>
<organism evidence="15 16">
    <name type="scientific">Spartinivicinus marinus</name>
    <dbReference type="NCBI Taxonomy" id="2994442"/>
    <lineage>
        <taxon>Bacteria</taxon>
        <taxon>Pseudomonadati</taxon>
        <taxon>Pseudomonadota</taxon>
        <taxon>Gammaproteobacteria</taxon>
        <taxon>Oceanospirillales</taxon>
        <taxon>Zooshikellaceae</taxon>
        <taxon>Spartinivicinus</taxon>
    </lineage>
</organism>
<evidence type="ECO:0000256" key="4">
    <source>
        <dbReference type="ARBA" id="ARBA00022475"/>
    </source>
</evidence>
<evidence type="ECO:0000256" key="11">
    <source>
        <dbReference type="ARBA" id="ARBA00023136"/>
    </source>
</evidence>